<dbReference type="GeneID" id="34685707"/>
<feature type="transmembrane region" description="Helical" evidence="1">
    <location>
        <begin position="6"/>
        <end position="26"/>
    </location>
</feature>
<dbReference type="EMBL" id="LN736364">
    <property type="protein sequence ID" value="CEP62247.1"/>
    <property type="molecule type" value="Genomic_DNA"/>
</dbReference>
<keyword evidence="1" id="KW-1133">Transmembrane helix</keyword>
<keyword evidence="3" id="KW-1185">Reference proteome</keyword>
<evidence type="ECO:0000313" key="3">
    <source>
        <dbReference type="Proteomes" id="UP000054304"/>
    </source>
</evidence>
<accession>A0A0C7MX16</accession>
<dbReference type="OrthoDB" id="4065235at2759"/>
<dbReference type="Proteomes" id="UP000054304">
    <property type="component" value="Unassembled WGS sequence"/>
</dbReference>
<organism evidence="2 3">
    <name type="scientific">Lachancea lanzarotensis</name>
    <dbReference type="NCBI Taxonomy" id="1245769"/>
    <lineage>
        <taxon>Eukaryota</taxon>
        <taxon>Fungi</taxon>
        <taxon>Dikarya</taxon>
        <taxon>Ascomycota</taxon>
        <taxon>Saccharomycotina</taxon>
        <taxon>Saccharomycetes</taxon>
        <taxon>Saccharomycetales</taxon>
        <taxon>Saccharomycetaceae</taxon>
        <taxon>Lachancea</taxon>
    </lineage>
</organism>
<keyword evidence="1" id="KW-0472">Membrane</keyword>
<gene>
    <name evidence="2" type="ORF">LALA0_S05e01178g</name>
</gene>
<sequence length="39" mass="4198">MLPAGVILVFVLVGLAAIAIISTVIYNKLQARKKGLQKF</sequence>
<dbReference type="RefSeq" id="XP_022628476.1">
    <property type="nucleotide sequence ID" value="XM_022772120.1"/>
</dbReference>
<dbReference type="AlphaFoldDB" id="A0A0C7MX16"/>
<evidence type="ECO:0000256" key="1">
    <source>
        <dbReference type="SAM" id="Phobius"/>
    </source>
</evidence>
<dbReference type="HOGENOM" id="CLU_219858_0_0_1"/>
<reference evidence="2 3" key="1">
    <citation type="submission" date="2014-12" db="EMBL/GenBank/DDBJ databases">
        <authorList>
            <person name="Neuveglise Cecile"/>
        </authorList>
    </citation>
    <scope>NUCLEOTIDE SEQUENCE [LARGE SCALE GENOMIC DNA]</scope>
    <source>
        <strain evidence="2 3">CBS 12615</strain>
    </source>
</reference>
<dbReference type="GO" id="GO:0030234">
    <property type="term" value="F:enzyme regulator activity"/>
    <property type="evidence" value="ECO:0007669"/>
    <property type="project" value="InterPro"/>
</dbReference>
<protein>
    <submittedName>
        <fullName evidence="2">LALA0S05e01178g1_1</fullName>
    </submittedName>
</protein>
<evidence type="ECO:0000313" key="2">
    <source>
        <dbReference type="EMBL" id="CEP62247.1"/>
    </source>
</evidence>
<keyword evidence="1" id="KW-0812">Transmembrane</keyword>
<proteinExistence type="predicted"/>
<name>A0A0C7MX16_9SACH</name>
<dbReference type="Pfam" id="PF08114">
    <property type="entry name" value="PMP1_2"/>
    <property type="match status" value="1"/>
</dbReference>
<dbReference type="InterPro" id="IPR012589">
    <property type="entry name" value="Pmp1/Pmp2"/>
</dbReference>